<dbReference type="PROSITE" id="PS50949">
    <property type="entry name" value="HTH_GNTR"/>
    <property type="match status" value="1"/>
</dbReference>
<dbReference type="Gene3D" id="1.20.120.530">
    <property type="entry name" value="GntR ligand-binding domain-like"/>
    <property type="match status" value="1"/>
</dbReference>
<evidence type="ECO:0000259" key="4">
    <source>
        <dbReference type="PROSITE" id="PS50949"/>
    </source>
</evidence>
<dbReference type="Pfam" id="PF00392">
    <property type="entry name" value="GntR"/>
    <property type="match status" value="1"/>
</dbReference>
<accession>A0ABM7G519</accession>
<dbReference type="InterPro" id="IPR000524">
    <property type="entry name" value="Tscrpt_reg_HTH_GntR"/>
</dbReference>
<organism evidence="5 6">
    <name type="scientific">Sphingomonas bisphenolicum</name>
    <dbReference type="NCBI Taxonomy" id="296544"/>
    <lineage>
        <taxon>Bacteria</taxon>
        <taxon>Pseudomonadati</taxon>
        <taxon>Pseudomonadota</taxon>
        <taxon>Alphaproteobacteria</taxon>
        <taxon>Sphingomonadales</taxon>
        <taxon>Sphingomonadaceae</taxon>
        <taxon>Sphingomonas</taxon>
    </lineage>
</organism>
<dbReference type="SMART" id="SM00895">
    <property type="entry name" value="FCD"/>
    <property type="match status" value="1"/>
</dbReference>
<dbReference type="InterPro" id="IPR036390">
    <property type="entry name" value="WH_DNA-bd_sf"/>
</dbReference>
<dbReference type="EMBL" id="AP018817">
    <property type="protein sequence ID" value="BBF69668.1"/>
    <property type="molecule type" value="Genomic_DNA"/>
</dbReference>
<keyword evidence="6" id="KW-1185">Reference proteome</keyword>
<evidence type="ECO:0000256" key="3">
    <source>
        <dbReference type="ARBA" id="ARBA00023163"/>
    </source>
</evidence>
<dbReference type="SMART" id="SM00345">
    <property type="entry name" value="HTH_GNTR"/>
    <property type="match status" value="1"/>
</dbReference>
<keyword evidence="1" id="KW-0805">Transcription regulation</keyword>
<proteinExistence type="predicted"/>
<dbReference type="PRINTS" id="PR00035">
    <property type="entry name" value="HTHGNTR"/>
</dbReference>
<dbReference type="PANTHER" id="PTHR43537:SF5">
    <property type="entry name" value="UXU OPERON TRANSCRIPTIONAL REGULATOR"/>
    <property type="match status" value="1"/>
</dbReference>
<dbReference type="InterPro" id="IPR036388">
    <property type="entry name" value="WH-like_DNA-bd_sf"/>
</dbReference>
<dbReference type="SUPFAM" id="SSF48008">
    <property type="entry name" value="GntR ligand-binding domain-like"/>
    <property type="match status" value="1"/>
</dbReference>
<evidence type="ECO:0000256" key="1">
    <source>
        <dbReference type="ARBA" id="ARBA00023015"/>
    </source>
</evidence>
<keyword evidence="3" id="KW-0804">Transcription</keyword>
<name>A0ABM7G519_9SPHN</name>
<evidence type="ECO:0000313" key="5">
    <source>
        <dbReference type="EMBL" id="BBF69668.1"/>
    </source>
</evidence>
<dbReference type="Pfam" id="PF07729">
    <property type="entry name" value="FCD"/>
    <property type="match status" value="1"/>
</dbReference>
<dbReference type="InterPro" id="IPR011711">
    <property type="entry name" value="GntR_C"/>
</dbReference>
<evidence type="ECO:0000313" key="6">
    <source>
        <dbReference type="Proteomes" id="UP001059971"/>
    </source>
</evidence>
<dbReference type="Gene3D" id="1.10.10.10">
    <property type="entry name" value="Winged helix-like DNA-binding domain superfamily/Winged helix DNA-binding domain"/>
    <property type="match status" value="1"/>
</dbReference>
<sequence length="250" mass="28097">MAERLKLYQRVALEIERGIQDGVHQPGSRLPPERDLAEQFNVSRPTIREAIIALEIRQLVEVRHGSGVYVVISPPNIRATAELNVGAFELIEARLMFEGEATALAAAVMTDDELVELKAILGRMEAADPASAIELALDRTFHLMIAQGTKNSLIEQAVEHLWDLRESSPLCRHMFEQARQGGINPRPDEHRRIYDALVARDSDLARSAMRDHLTRVSEDLLAVTELEMIENARKEIGSKRQRLSNGRLAR</sequence>
<reference evidence="5" key="1">
    <citation type="submission" date="2018-07" db="EMBL/GenBank/DDBJ databases">
        <title>Complete genome sequence of Sphingomonas bisphenolicum strain AO1, a bisphenol A degradative bacterium isolated from Japanese farm field.</title>
        <authorList>
            <person name="Murakami M."/>
            <person name="Koh M."/>
            <person name="Koba S."/>
            <person name="Matsumura Y."/>
        </authorList>
    </citation>
    <scope>NUCLEOTIDE SEQUENCE</scope>
    <source>
        <strain evidence="5">AO1</strain>
    </source>
</reference>
<dbReference type="PANTHER" id="PTHR43537">
    <property type="entry name" value="TRANSCRIPTIONAL REGULATOR, GNTR FAMILY"/>
    <property type="match status" value="1"/>
</dbReference>
<dbReference type="Proteomes" id="UP001059971">
    <property type="component" value="Chromosome 1"/>
</dbReference>
<feature type="domain" description="HTH gntR-type" evidence="4">
    <location>
        <begin position="5"/>
        <end position="73"/>
    </location>
</feature>
<dbReference type="SUPFAM" id="SSF46785">
    <property type="entry name" value="Winged helix' DNA-binding domain"/>
    <property type="match status" value="1"/>
</dbReference>
<evidence type="ECO:0000256" key="2">
    <source>
        <dbReference type="ARBA" id="ARBA00023125"/>
    </source>
</evidence>
<dbReference type="CDD" id="cd07377">
    <property type="entry name" value="WHTH_GntR"/>
    <property type="match status" value="1"/>
</dbReference>
<keyword evidence="2" id="KW-0238">DNA-binding</keyword>
<protein>
    <submittedName>
        <fullName evidence="5">GntR family transcriptional regulator</fullName>
    </submittedName>
</protein>
<dbReference type="InterPro" id="IPR008920">
    <property type="entry name" value="TF_FadR/GntR_C"/>
</dbReference>
<gene>
    <name evidence="5" type="ORF">SBA_ch1_18680</name>
</gene>
<dbReference type="RefSeq" id="WP_224550694.1">
    <property type="nucleotide sequence ID" value="NZ_AP018817.1"/>
</dbReference>